<dbReference type="SMART" id="SM00283">
    <property type="entry name" value="MA"/>
    <property type="match status" value="1"/>
</dbReference>
<proteinExistence type="predicted"/>
<dbReference type="GO" id="GO:0016020">
    <property type="term" value="C:membrane"/>
    <property type="evidence" value="ECO:0007669"/>
    <property type="project" value="InterPro"/>
</dbReference>
<sequence length="505" mass="54628">MPELEPELAEVHRRLEAAAARLAIAGARNLWEVLKQAREQEAHTQEAAALLQQVRAAAGSGADAAQRVAAGTEQASAAAQTGAAAMRGIREATAATLEVVGRTEAVVAELLDASAHIEEFVRVIERIASQTKLLALNAAIEAARAAEHGRGFAVVAQEVRKLAEDAARQAGQITALVARVRESAGRVGTLVASSRSQAEAAARQGEEGAAAIAEIAGLIHDAAAQVAEIAATNEQLLQAVTRAGHHLESLREQARDTVAKAEAAFGSESVHGATEEIFLLLGQHRYGGILEQMLDRARQVAAEAERILSDLVDSGRVRLEQLLDWRYTEVKGPLIQKLARLFDVRRVPPEGFQPPKYITSWDHLVDLPIRELIDRAAASDPRIVNVVVPDINGYHYAHLSRHCQDWTGDPARDGPGNRIKRIFDNPVELRGARVGIPRGMQVPRRATREQFLAHGVDPDALENSAPFILQTYARDTGEVIHDLAVPVFVKGRRFGAVRLAFRMEG</sequence>
<feature type="domain" description="Methyl-accepting transducer" evidence="3">
    <location>
        <begin position="32"/>
        <end position="251"/>
    </location>
</feature>
<dbReference type="AlphaFoldDB" id="A0AA35CKY5"/>
<dbReference type="Proteomes" id="UP001163687">
    <property type="component" value="Chromosome"/>
</dbReference>
<dbReference type="EMBL" id="AP025628">
    <property type="protein sequence ID" value="BDG61215.1"/>
    <property type="molecule type" value="Genomic_DNA"/>
</dbReference>
<keyword evidence="5" id="KW-1185">Reference proteome</keyword>
<evidence type="ECO:0000313" key="5">
    <source>
        <dbReference type="Proteomes" id="UP001163687"/>
    </source>
</evidence>
<evidence type="ECO:0000256" key="1">
    <source>
        <dbReference type="ARBA" id="ARBA00023224"/>
    </source>
</evidence>
<dbReference type="Gene3D" id="1.10.287.950">
    <property type="entry name" value="Methyl-accepting chemotaxis protein"/>
    <property type="match status" value="1"/>
</dbReference>
<gene>
    <name evidence="4" type="ORF">caldi_23050</name>
</gene>
<reference evidence="4" key="1">
    <citation type="submission" date="2022-03" db="EMBL/GenBank/DDBJ databases">
        <title>Complete genome sequence of Caldinitratiruptor microaerophilus.</title>
        <authorList>
            <person name="Mukaiyama R."/>
            <person name="Nishiyama T."/>
            <person name="Ueda K."/>
        </authorList>
    </citation>
    <scope>NUCLEOTIDE SEQUENCE</scope>
    <source>
        <strain evidence="4">JCM 16183</strain>
    </source>
</reference>
<dbReference type="GO" id="GO:0007165">
    <property type="term" value="P:signal transduction"/>
    <property type="evidence" value="ECO:0007669"/>
    <property type="project" value="UniProtKB-KW"/>
</dbReference>
<evidence type="ECO:0000259" key="3">
    <source>
        <dbReference type="PROSITE" id="PS50111"/>
    </source>
</evidence>
<keyword evidence="1 2" id="KW-0807">Transducer</keyword>
<dbReference type="RefSeq" id="WP_264841882.1">
    <property type="nucleotide sequence ID" value="NZ_AP025628.1"/>
</dbReference>
<evidence type="ECO:0000313" key="4">
    <source>
        <dbReference type="EMBL" id="BDG61215.1"/>
    </source>
</evidence>
<evidence type="ECO:0000256" key="2">
    <source>
        <dbReference type="PROSITE-ProRule" id="PRU00284"/>
    </source>
</evidence>
<dbReference type="KEGG" id="cmic:caldi_23050"/>
<dbReference type="SUPFAM" id="SSF58104">
    <property type="entry name" value="Methyl-accepting chemotaxis protein (MCP) signaling domain"/>
    <property type="match status" value="1"/>
</dbReference>
<dbReference type="Pfam" id="PF00015">
    <property type="entry name" value="MCPsignal"/>
    <property type="match status" value="1"/>
</dbReference>
<name>A0AA35CKY5_9FIRM</name>
<organism evidence="4 5">
    <name type="scientific">Caldinitratiruptor microaerophilus</name>
    <dbReference type="NCBI Taxonomy" id="671077"/>
    <lineage>
        <taxon>Bacteria</taxon>
        <taxon>Bacillati</taxon>
        <taxon>Bacillota</taxon>
        <taxon>Clostridia</taxon>
        <taxon>Eubacteriales</taxon>
        <taxon>Symbiobacteriaceae</taxon>
        <taxon>Caldinitratiruptor</taxon>
    </lineage>
</organism>
<dbReference type="PROSITE" id="PS50111">
    <property type="entry name" value="CHEMOTAXIS_TRANSDUC_2"/>
    <property type="match status" value="1"/>
</dbReference>
<dbReference type="InterPro" id="IPR004089">
    <property type="entry name" value="MCPsignal_dom"/>
</dbReference>
<accession>A0AA35CKY5</accession>
<dbReference type="PANTHER" id="PTHR32089">
    <property type="entry name" value="METHYL-ACCEPTING CHEMOTAXIS PROTEIN MCPB"/>
    <property type="match status" value="1"/>
</dbReference>
<dbReference type="PANTHER" id="PTHR32089:SF112">
    <property type="entry name" value="LYSOZYME-LIKE PROTEIN-RELATED"/>
    <property type="match status" value="1"/>
</dbReference>
<protein>
    <submittedName>
        <fullName evidence="4">Methyl-accepting chemotaxis protein</fullName>
    </submittedName>
</protein>